<feature type="binding site" evidence="8">
    <location>
        <position position="308"/>
    </location>
    <ligand>
        <name>Fe cation</name>
        <dbReference type="ChEBI" id="CHEBI:24875"/>
    </ligand>
</feature>
<protein>
    <recommendedName>
        <fullName evidence="3">phenylalanine 4-monooxygenase</fullName>
        <ecNumber evidence="3">1.14.16.1</ecNumber>
    </recommendedName>
</protein>
<comment type="similarity">
    <text evidence="2">Belongs to the biopterin-dependent aromatic amino acid hydroxylase family.</text>
</comment>
<evidence type="ECO:0000313" key="13">
    <source>
        <dbReference type="Proteomes" id="UP000242875"/>
    </source>
</evidence>
<comment type="caution">
    <text evidence="12">The sequence shown here is derived from an EMBL/GenBank/DDBJ whole genome shotgun (WGS) entry which is preliminary data.</text>
</comment>
<evidence type="ECO:0000256" key="6">
    <source>
        <dbReference type="ARBA" id="ARBA00023004"/>
    </source>
</evidence>
<evidence type="ECO:0000256" key="2">
    <source>
        <dbReference type="ARBA" id="ARBA00009712"/>
    </source>
</evidence>
<dbReference type="InterPro" id="IPR018528">
    <property type="entry name" value="Preph_deHydtase_CS"/>
</dbReference>
<dbReference type="OrthoDB" id="983542at2759"/>
<feature type="domain" description="Biopterin-dependent aromatic amino acid hydroxylase family profile" evidence="10">
    <location>
        <begin position="84"/>
        <end position="438"/>
    </location>
</feature>
<keyword evidence="6 8" id="KW-0408">Iron</keyword>
<dbReference type="AlphaFoldDB" id="A0A261Y372"/>
<dbReference type="PROSITE" id="PS51671">
    <property type="entry name" value="ACT"/>
    <property type="match status" value="1"/>
</dbReference>
<dbReference type="InterPro" id="IPR001273">
    <property type="entry name" value="ArAA_hydroxylase"/>
</dbReference>
<organism evidence="12 13">
    <name type="scientific">Bifiguratus adelaidae</name>
    <dbReference type="NCBI Taxonomy" id="1938954"/>
    <lineage>
        <taxon>Eukaryota</taxon>
        <taxon>Fungi</taxon>
        <taxon>Fungi incertae sedis</taxon>
        <taxon>Mucoromycota</taxon>
        <taxon>Mucoromycotina</taxon>
        <taxon>Endogonomycetes</taxon>
        <taxon>Endogonales</taxon>
        <taxon>Endogonales incertae sedis</taxon>
        <taxon>Bifiguratus</taxon>
    </lineage>
</organism>
<dbReference type="InterPro" id="IPR036329">
    <property type="entry name" value="Aro-AA_hydroxylase_C_sf"/>
</dbReference>
<dbReference type="PANTHER" id="PTHR11473">
    <property type="entry name" value="AROMATIC AMINO ACID HYDROXYLASE"/>
    <property type="match status" value="1"/>
</dbReference>
<dbReference type="Pfam" id="PF00351">
    <property type="entry name" value="Biopterin_H"/>
    <property type="match status" value="1"/>
</dbReference>
<evidence type="ECO:0000256" key="8">
    <source>
        <dbReference type="PIRSR" id="PIRSR000336-1"/>
    </source>
</evidence>
<dbReference type="CDD" id="cd04905">
    <property type="entry name" value="ACT_CM-PDT"/>
    <property type="match status" value="1"/>
</dbReference>
<comment type="cofactor">
    <cofactor evidence="1 9">
        <name>Fe(2+)</name>
        <dbReference type="ChEBI" id="CHEBI:29033"/>
    </cofactor>
</comment>
<evidence type="ECO:0000256" key="1">
    <source>
        <dbReference type="ARBA" id="ARBA00001954"/>
    </source>
</evidence>
<evidence type="ECO:0000313" key="12">
    <source>
        <dbReference type="EMBL" id="OZJ05067.1"/>
    </source>
</evidence>
<feature type="non-terminal residue" evidence="12">
    <location>
        <position position="1"/>
    </location>
</feature>
<dbReference type="PROSITE" id="PS00367">
    <property type="entry name" value="BH4_AAA_HYDROXYL_1"/>
    <property type="match status" value="1"/>
</dbReference>
<feature type="domain" description="ACT" evidence="11">
    <location>
        <begin position="16"/>
        <end position="92"/>
    </location>
</feature>
<keyword evidence="4 8" id="KW-0479">Metal-binding</keyword>
<evidence type="ECO:0000259" key="10">
    <source>
        <dbReference type="PROSITE" id="PS51410"/>
    </source>
</evidence>
<name>A0A261Y372_9FUNG</name>
<gene>
    <name evidence="12" type="ORF">BZG36_02107</name>
</gene>
<accession>A0A261Y372</accession>
<evidence type="ECO:0000259" key="11">
    <source>
        <dbReference type="PROSITE" id="PS51671"/>
    </source>
</evidence>
<dbReference type="SUPFAM" id="SSF55021">
    <property type="entry name" value="ACT-like"/>
    <property type="match status" value="1"/>
</dbReference>
<dbReference type="PRINTS" id="PR00372">
    <property type="entry name" value="FYWHYDRXLASE"/>
</dbReference>
<dbReference type="InterPro" id="IPR019773">
    <property type="entry name" value="Tyrosine_3-monooxygenase-like"/>
</dbReference>
<dbReference type="PANTHER" id="PTHR11473:SF24">
    <property type="entry name" value="PHENYLALANINE-4-HYDROXYLASE"/>
    <property type="match status" value="1"/>
</dbReference>
<dbReference type="Proteomes" id="UP000242875">
    <property type="component" value="Unassembled WGS sequence"/>
</dbReference>
<dbReference type="InterPro" id="IPR002912">
    <property type="entry name" value="ACT_dom"/>
</dbReference>
<dbReference type="InterPro" id="IPR045865">
    <property type="entry name" value="ACT-like_dom_sf"/>
</dbReference>
<dbReference type="InterPro" id="IPR019774">
    <property type="entry name" value="Aromatic-AA_hydroxylase_C"/>
</dbReference>
<keyword evidence="7" id="KW-0503">Monooxygenase</keyword>
<evidence type="ECO:0000256" key="5">
    <source>
        <dbReference type="ARBA" id="ARBA00023002"/>
    </source>
</evidence>
<evidence type="ECO:0000256" key="3">
    <source>
        <dbReference type="ARBA" id="ARBA00011995"/>
    </source>
</evidence>
<dbReference type="Gene3D" id="1.10.800.10">
    <property type="entry name" value="Aromatic amino acid hydroxylase"/>
    <property type="match status" value="1"/>
</dbReference>
<dbReference type="GO" id="GO:0004664">
    <property type="term" value="F:prephenate dehydratase activity"/>
    <property type="evidence" value="ECO:0007669"/>
    <property type="project" value="InterPro"/>
</dbReference>
<evidence type="ECO:0000256" key="7">
    <source>
        <dbReference type="ARBA" id="ARBA00023033"/>
    </source>
</evidence>
<sequence length="440" mass="49581">ARRGLATVTQADNRTTLNFAIHDKVGKLDEVLAVLRGLNVSLTRIESRPSKTPQWDYDFFVDFFPTSQQQVAAIVSELSKLTEQVRIVGADGDGTTPWFPRKMTDLDTFADKVLEMGEELSSDHPGAKDQTYRARRAEITALAKTYRTGQPIPRIKYTETETNTWKQVYNNLTKLFSTSACREHQYIFPLLQQNCGYGSDNIPQHEDISKFLKECTGFTLRPVMGLLSSRDFLNALAFRVFHATQYIRHESMPLYTPEPDLCHELLGHVPLFADPSFAALSQEIGLASLGASDADIQKLSTLYWFTAEFGLCRSEDGGIRAYGAGLLSSFGELDYALGRTTDSNGRKAEYKPFEPEKIVNTEYPITEYQPVYFVADSFTSAKDKVREYAASLDRPFSVKYNPFTETIEVLDSKDKIVRYAQTIRDDLRNLTAALEQLPSA</sequence>
<dbReference type="InterPro" id="IPR018301">
    <property type="entry name" value="ArAA_hydroxylase_Fe/CU_BS"/>
</dbReference>
<dbReference type="FunFam" id="1.10.800.10:FF:000004">
    <property type="entry name" value="Tyrosine 3-monooxygenase"/>
    <property type="match status" value="1"/>
</dbReference>
<evidence type="ECO:0000256" key="9">
    <source>
        <dbReference type="PIRSR" id="PIRSR601273-2"/>
    </source>
</evidence>
<dbReference type="GO" id="GO:0005506">
    <property type="term" value="F:iron ion binding"/>
    <property type="evidence" value="ECO:0007669"/>
    <property type="project" value="InterPro"/>
</dbReference>
<dbReference type="PROSITE" id="PS51410">
    <property type="entry name" value="BH4_AAA_HYDROXYL_2"/>
    <property type="match status" value="1"/>
</dbReference>
<dbReference type="GO" id="GO:0004505">
    <property type="term" value="F:phenylalanine 4-monooxygenase activity"/>
    <property type="evidence" value="ECO:0007669"/>
    <property type="project" value="UniProtKB-EC"/>
</dbReference>
<dbReference type="EC" id="1.14.16.1" evidence="3"/>
<evidence type="ECO:0000256" key="4">
    <source>
        <dbReference type="ARBA" id="ARBA00022723"/>
    </source>
</evidence>
<dbReference type="PROSITE" id="PS00858">
    <property type="entry name" value="PREPHENATE_DEHYDR_2"/>
    <property type="match status" value="1"/>
</dbReference>
<proteinExistence type="inferred from homology"/>
<feature type="binding site" evidence="8">
    <location>
        <position position="263"/>
    </location>
    <ligand>
        <name>Fe cation</name>
        <dbReference type="ChEBI" id="CHEBI:24875"/>
    </ligand>
</feature>
<dbReference type="PIRSF" id="PIRSF000336">
    <property type="entry name" value="TH"/>
    <property type="match status" value="1"/>
</dbReference>
<dbReference type="GO" id="GO:0009094">
    <property type="term" value="P:L-phenylalanine biosynthetic process"/>
    <property type="evidence" value="ECO:0007669"/>
    <property type="project" value="InterPro"/>
</dbReference>
<dbReference type="SUPFAM" id="SSF56534">
    <property type="entry name" value="Aromatic aminoacid monoxygenases, catalytic and oligomerization domains"/>
    <property type="match status" value="1"/>
</dbReference>
<feature type="binding site" evidence="8">
    <location>
        <position position="268"/>
    </location>
    <ligand>
        <name>Fe cation</name>
        <dbReference type="ChEBI" id="CHEBI:24875"/>
    </ligand>
</feature>
<dbReference type="EMBL" id="MVBO01000023">
    <property type="protein sequence ID" value="OZJ05067.1"/>
    <property type="molecule type" value="Genomic_DNA"/>
</dbReference>
<keyword evidence="13" id="KW-1185">Reference proteome</keyword>
<dbReference type="InterPro" id="IPR036951">
    <property type="entry name" value="ArAA_hydroxylase_sf"/>
</dbReference>
<keyword evidence="5" id="KW-0560">Oxidoreductase</keyword>
<reference evidence="12 13" key="1">
    <citation type="journal article" date="2017" name="Mycologia">
        <title>Bifiguratus adelaidae, gen. et sp. nov., a new member of Mucoromycotina in endophytic and soil-dwelling habitats.</title>
        <authorList>
            <person name="Torres-Cruz T.J."/>
            <person name="Billingsley Tobias T.L."/>
            <person name="Almatruk M."/>
            <person name="Hesse C."/>
            <person name="Kuske C.R."/>
            <person name="Desiro A."/>
            <person name="Benucci G.M."/>
            <person name="Bonito G."/>
            <person name="Stajich J.E."/>
            <person name="Dunlap C."/>
            <person name="Arnold A.E."/>
            <person name="Porras-Alfaro A."/>
        </authorList>
    </citation>
    <scope>NUCLEOTIDE SEQUENCE [LARGE SCALE GENOMIC DNA]</scope>
    <source>
        <strain evidence="12 13">AZ0501</strain>
    </source>
</reference>